<keyword evidence="1" id="KW-0472">Membrane</keyword>
<reference evidence="3" key="1">
    <citation type="journal article" date="2019" name="Int. J. Syst. Evol. Microbiol.">
        <title>The Global Catalogue of Microorganisms (GCM) 10K type strain sequencing project: providing services to taxonomists for standard genome sequencing and annotation.</title>
        <authorList>
            <consortium name="The Broad Institute Genomics Platform"/>
            <consortium name="The Broad Institute Genome Sequencing Center for Infectious Disease"/>
            <person name="Wu L."/>
            <person name="Ma J."/>
        </authorList>
    </citation>
    <scope>NUCLEOTIDE SEQUENCE [LARGE SCALE GENOMIC DNA]</scope>
    <source>
        <strain evidence="3">CGMCC 4.7093</strain>
    </source>
</reference>
<gene>
    <name evidence="2" type="ORF">ACFPBZ_28940</name>
</gene>
<comment type="caution">
    <text evidence="2">The sequence shown here is derived from an EMBL/GenBank/DDBJ whole genome shotgun (WGS) entry which is preliminary data.</text>
</comment>
<accession>A0ABV9YY10</accession>
<keyword evidence="3" id="KW-1185">Reference proteome</keyword>
<dbReference type="RefSeq" id="WP_378039572.1">
    <property type="nucleotide sequence ID" value="NZ_JBHSIV010000065.1"/>
</dbReference>
<feature type="transmembrane region" description="Helical" evidence="1">
    <location>
        <begin position="6"/>
        <end position="23"/>
    </location>
</feature>
<name>A0ABV9YY10_9PSEU</name>
<dbReference type="Proteomes" id="UP001595947">
    <property type="component" value="Unassembled WGS sequence"/>
</dbReference>
<dbReference type="EMBL" id="JBHSIV010000065">
    <property type="protein sequence ID" value="MFC5066265.1"/>
    <property type="molecule type" value="Genomic_DNA"/>
</dbReference>
<proteinExistence type="predicted"/>
<evidence type="ECO:0000313" key="3">
    <source>
        <dbReference type="Proteomes" id="UP001595947"/>
    </source>
</evidence>
<evidence type="ECO:0000313" key="2">
    <source>
        <dbReference type="EMBL" id="MFC5066265.1"/>
    </source>
</evidence>
<keyword evidence="1" id="KW-1133">Transmembrane helix</keyword>
<organism evidence="2 3">
    <name type="scientific">Actinomycetospora atypica</name>
    <dbReference type="NCBI Taxonomy" id="1290095"/>
    <lineage>
        <taxon>Bacteria</taxon>
        <taxon>Bacillati</taxon>
        <taxon>Actinomycetota</taxon>
        <taxon>Actinomycetes</taxon>
        <taxon>Pseudonocardiales</taxon>
        <taxon>Pseudonocardiaceae</taxon>
        <taxon>Actinomycetospora</taxon>
    </lineage>
</organism>
<sequence>MALETVLLSLLGVIALWLAIDACRERHRPRARMDRAERRARPAQPVAALPRATANTGGLGPGSWRYWPMALPATDETPRG</sequence>
<evidence type="ECO:0000256" key="1">
    <source>
        <dbReference type="SAM" id="Phobius"/>
    </source>
</evidence>
<protein>
    <submittedName>
        <fullName evidence="2">Uncharacterized protein</fullName>
    </submittedName>
</protein>
<keyword evidence="1" id="KW-0812">Transmembrane</keyword>